<reference evidence="4 5" key="1">
    <citation type="submission" date="2017-04" db="EMBL/GenBank/DDBJ databases">
        <authorList>
            <person name="Varghese N."/>
            <person name="Submissions S."/>
        </authorList>
    </citation>
    <scope>NUCLEOTIDE SEQUENCE [LARGE SCALE GENOMIC DNA]</scope>
    <source>
        <strain evidence="4 5">J12</strain>
    </source>
</reference>
<keyword evidence="1" id="KW-0175">Coiled coil</keyword>
<dbReference type="PROSITE" id="PS51272">
    <property type="entry name" value="SLH"/>
    <property type="match status" value="3"/>
</dbReference>
<organism evidence="4 5">
    <name type="scientific">Paenibacillus barengoltzii J12</name>
    <dbReference type="NCBI Taxonomy" id="935846"/>
    <lineage>
        <taxon>Bacteria</taxon>
        <taxon>Bacillati</taxon>
        <taxon>Bacillota</taxon>
        <taxon>Bacilli</taxon>
        <taxon>Bacillales</taxon>
        <taxon>Paenibacillaceae</taxon>
        <taxon>Paenibacillus</taxon>
    </lineage>
</organism>
<dbReference type="PANTHER" id="PTHR43308:SF5">
    <property type="entry name" value="S-LAYER PROTEIN _ PEPTIDOGLYCAN ENDO-BETA-N-ACETYLGLUCOSAMINIDASE"/>
    <property type="match status" value="1"/>
</dbReference>
<comment type="caution">
    <text evidence="4">The sequence shown here is derived from an EMBL/GenBank/DDBJ whole genome shotgun (WGS) entry which is preliminary data.</text>
</comment>
<dbReference type="Gene3D" id="2.160.20.110">
    <property type="match status" value="1"/>
</dbReference>
<feature type="compositionally biased region" description="Polar residues" evidence="2">
    <location>
        <begin position="538"/>
        <end position="550"/>
    </location>
</feature>
<accession>A0ABY1LWX4</accession>
<dbReference type="InterPro" id="IPR051465">
    <property type="entry name" value="Cell_Envelope_Struct_Comp"/>
</dbReference>
<dbReference type="EMBL" id="FXAE01000016">
    <property type="protein sequence ID" value="SMF22642.1"/>
    <property type="molecule type" value="Genomic_DNA"/>
</dbReference>
<sequence>MKKTMIRAIPAFLIILMVMGSLPGLFTKYEGKAYAAESFAGGAGTANDPYQIATAEQLNEVRNHSTAGKYFVLTADIDLSSMGNWVPIPNFQGVFDGNGYVISKLYIYSTQYNVGLFERTTGATLKNIWLEDISVHRDSVGNVGGLAGWIDGGIIENSYARGTVSGADFDGGLVGYNKGTIRNSYAAVNTSGGGYVGGLAAYNHGVIQNSFATGAVSGYTFTGGLAGYNYGTVQNSFYDINTTRQSDSGKGIGKSNEDMKLASTFADWNHVIWRIQDGQYPEIRNIQLTPGTDAGTTKLTQVENGMEFSVEASSFNSITSAVYDNIPVNVGDRITIQFASQPELGSVTKTVRYIDIQPAEAPAALLEQGSTSGTTKLVGVSDLMEYSVNAGEYQDISDTFVDNIEVDEGDQIYVRMKKTLLQPASKVRILNVTSADIKPAATISIAEITGVTVPARGQIPVSTLPGTSEYAATIEWSPANSVFRANTVYIATITVTPNIGYMLTGVPADFFTVAGATSVTNAVNSGVVTAVFPATGSDPVSDNGGSNAPSVTPADNPPPSETPADPEPATEEDTIYNKYIIDEDELVERLKIKAAEAKEANAESEFADTREHWAVKTIEIFDRLKLITGYPDGLFRPNNAITRAEFARILNRVFHIHNRDGSNISMELKDIEGSWAKEDIEKLAAAGVIRGYPDGTFRPNQTITREEMVVMISFIVNLDVLEKDTIKGHFNDLDGAYAAEKIIAEAQAGIVSGKGAGRFEPKSRATRAEALRIILNALQLHPELKKSLDSLL</sequence>
<dbReference type="PANTHER" id="PTHR43308">
    <property type="entry name" value="OUTER MEMBRANE PROTEIN ALPHA-RELATED"/>
    <property type="match status" value="1"/>
</dbReference>
<feature type="region of interest" description="Disordered" evidence="2">
    <location>
        <begin position="536"/>
        <end position="573"/>
    </location>
</feature>
<dbReference type="Proteomes" id="UP000192939">
    <property type="component" value="Unassembled WGS sequence"/>
</dbReference>
<evidence type="ECO:0000256" key="2">
    <source>
        <dbReference type="SAM" id="MobiDB-lite"/>
    </source>
</evidence>
<dbReference type="InterPro" id="IPR011493">
    <property type="entry name" value="GLUG"/>
</dbReference>
<dbReference type="Pfam" id="PF00395">
    <property type="entry name" value="SLH"/>
    <property type="match status" value="3"/>
</dbReference>
<evidence type="ECO:0000259" key="3">
    <source>
        <dbReference type="PROSITE" id="PS51272"/>
    </source>
</evidence>
<dbReference type="RefSeq" id="WP_176221922.1">
    <property type="nucleotide sequence ID" value="NZ_FXAE01000016.1"/>
</dbReference>
<keyword evidence="5" id="KW-1185">Reference proteome</keyword>
<feature type="coiled-coil region" evidence="1">
    <location>
        <begin position="580"/>
        <end position="612"/>
    </location>
</feature>
<name>A0ABY1LWX4_9BACL</name>
<proteinExistence type="predicted"/>
<dbReference type="Pfam" id="PF07581">
    <property type="entry name" value="Glug"/>
    <property type="match status" value="1"/>
</dbReference>
<gene>
    <name evidence="4" type="ORF">SAMN02744124_01947</name>
</gene>
<evidence type="ECO:0000256" key="1">
    <source>
        <dbReference type="SAM" id="Coils"/>
    </source>
</evidence>
<protein>
    <submittedName>
        <fullName evidence="4">The GLUG motif-containing protein</fullName>
    </submittedName>
</protein>
<feature type="domain" description="SLH" evidence="3">
    <location>
        <begin position="663"/>
        <end position="726"/>
    </location>
</feature>
<dbReference type="InterPro" id="IPR001119">
    <property type="entry name" value="SLH_dom"/>
</dbReference>
<evidence type="ECO:0000313" key="4">
    <source>
        <dbReference type="EMBL" id="SMF22642.1"/>
    </source>
</evidence>
<feature type="domain" description="SLH" evidence="3">
    <location>
        <begin position="727"/>
        <end position="788"/>
    </location>
</feature>
<feature type="domain" description="SLH" evidence="3">
    <location>
        <begin position="601"/>
        <end position="662"/>
    </location>
</feature>
<evidence type="ECO:0000313" key="5">
    <source>
        <dbReference type="Proteomes" id="UP000192939"/>
    </source>
</evidence>